<evidence type="ECO:0000256" key="2">
    <source>
        <dbReference type="ARBA" id="ARBA00022448"/>
    </source>
</evidence>
<organism evidence="11 12">
    <name type="scientific">Shewanella sairae</name>
    <dbReference type="NCBI Taxonomy" id="190310"/>
    <lineage>
        <taxon>Bacteria</taxon>
        <taxon>Pseudomonadati</taxon>
        <taxon>Pseudomonadota</taxon>
        <taxon>Gammaproteobacteria</taxon>
        <taxon>Alteromonadales</taxon>
        <taxon>Shewanellaceae</taxon>
        <taxon>Shewanella</taxon>
    </lineage>
</organism>
<gene>
    <name evidence="11" type="ORF">TUM4438_14520</name>
</gene>
<feature type="domain" description="Na+/H+ antiporter NhaC-like C-terminal" evidence="10">
    <location>
        <begin position="193"/>
        <end position="496"/>
    </location>
</feature>
<sequence length="514" mass="54388">MALETEPQSAKTQCPNESNLQSTIDGSFEDDKHTPASLLDALTPIIALVCMLTAAVYLFSSDSSYGANQIALIMAGCIALLIGWKNGYSWAEMEQGIVRSIGFATGALLILFTVGSLIGTWILSGTVPTMIYYGMLVLNPEYFYAACCLLCAVVAISIGSSWTVAGTLGIALVGVASAMGLSVEITAGAIISGAYFGDKMSPMSDTTNLAPAVAGTDIFSHIRHMVWTTAPSIIIAMIGFLILGFNSQTNVDSNNFETTLSLIDTLFNPGAHLLLPLLVVLILAYKKIPAFPTVIIGTIAGAVCAALFQFDNVVKFANDDSLMPLVALVKGIWVAMFNGYTAATGDEVLDNLLSRGGMSSMMNTVWLILCAMTFGGIMEVTGLLKRILQSILGLVKSSGSLILTTLASGIGANLITADQFIAIVLPGRMLKVEYAKRGLAPVNLSRALEDSATITSPLIPWNTCGAYMASTLGVATIAYLPYAFFNLVCPLISAAYAKYDFKIERIIAQEEATA</sequence>
<dbReference type="EMBL" id="BPEY01000019">
    <property type="protein sequence ID" value="GIU44095.1"/>
    <property type="molecule type" value="Genomic_DNA"/>
</dbReference>
<feature type="transmembrane region" description="Helical" evidence="9">
    <location>
        <begin position="322"/>
        <end position="343"/>
    </location>
</feature>
<feature type="transmembrane region" description="Helical" evidence="9">
    <location>
        <begin position="477"/>
        <end position="497"/>
    </location>
</feature>
<keyword evidence="12" id="KW-1185">Reference proteome</keyword>
<dbReference type="Proteomes" id="UP000887104">
    <property type="component" value="Unassembled WGS sequence"/>
</dbReference>
<feature type="transmembrane region" description="Helical" evidence="9">
    <location>
        <begin position="38"/>
        <end position="59"/>
    </location>
</feature>
<keyword evidence="3" id="KW-0050">Antiport</keyword>
<dbReference type="InterPro" id="IPR004770">
    <property type="entry name" value="Na/H_antiport_NhaC"/>
</dbReference>
<keyword evidence="5 9" id="KW-0812">Transmembrane</keyword>
<dbReference type="InterPro" id="IPR052180">
    <property type="entry name" value="NhaC_Na-H+_Antiporter"/>
</dbReference>
<comment type="similarity">
    <text evidence="8">Belongs to the NhaC Na(+)/H(+) (TC 2.A.35) antiporter family.</text>
</comment>
<accession>A0ABQ4P997</accession>
<evidence type="ECO:0000256" key="3">
    <source>
        <dbReference type="ARBA" id="ARBA00022449"/>
    </source>
</evidence>
<dbReference type="NCBIfam" id="TIGR00931">
    <property type="entry name" value="antiport_nhaC"/>
    <property type="match status" value="1"/>
</dbReference>
<feature type="transmembrane region" description="Helical" evidence="9">
    <location>
        <begin position="266"/>
        <end position="285"/>
    </location>
</feature>
<evidence type="ECO:0000256" key="5">
    <source>
        <dbReference type="ARBA" id="ARBA00022692"/>
    </source>
</evidence>
<dbReference type="InterPro" id="IPR018461">
    <property type="entry name" value="Na/H_Antiport_NhaC-like_C"/>
</dbReference>
<evidence type="ECO:0000313" key="12">
    <source>
        <dbReference type="Proteomes" id="UP000887104"/>
    </source>
</evidence>
<keyword evidence="2" id="KW-0813">Transport</keyword>
<evidence type="ECO:0000256" key="7">
    <source>
        <dbReference type="ARBA" id="ARBA00023136"/>
    </source>
</evidence>
<reference evidence="11" key="1">
    <citation type="submission" date="2021-05" db="EMBL/GenBank/DDBJ databases">
        <title>Molecular characterization for Shewanella algae harboring chromosomal blaOXA-55-like strains isolated from clinical and environment sample.</title>
        <authorList>
            <person name="Ohama Y."/>
            <person name="Aoki K."/>
            <person name="Harada S."/>
            <person name="Moriya K."/>
            <person name="Ishii Y."/>
            <person name="Tateda K."/>
        </authorList>
    </citation>
    <scope>NUCLEOTIDE SEQUENCE</scope>
    <source>
        <strain evidence="11">JCM 11563</strain>
    </source>
</reference>
<proteinExistence type="inferred from homology"/>
<comment type="subcellular location">
    <subcellularLocation>
        <location evidence="1">Cell membrane</location>
        <topology evidence="1">Multi-pass membrane protein</topology>
    </subcellularLocation>
</comment>
<evidence type="ECO:0000259" key="10">
    <source>
        <dbReference type="Pfam" id="PF03553"/>
    </source>
</evidence>
<evidence type="ECO:0000256" key="8">
    <source>
        <dbReference type="ARBA" id="ARBA00038435"/>
    </source>
</evidence>
<comment type="caution">
    <text evidence="11">The sequence shown here is derived from an EMBL/GenBank/DDBJ whole genome shotgun (WGS) entry which is preliminary data.</text>
</comment>
<feature type="transmembrane region" description="Helical" evidence="9">
    <location>
        <begin position="142"/>
        <end position="165"/>
    </location>
</feature>
<feature type="transmembrane region" description="Helical" evidence="9">
    <location>
        <begin position="65"/>
        <end position="84"/>
    </location>
</feature>
<feature type="transmembrane region" description="Helical" evidence="9">
    <location>
        <begin position="400"/>
        <end position="425"/>
    </location>
</feature>
<dbReference type="Pfam" id="PF03553">
    <property type="entry name" value="Na_H_antiporter"/>
    <property type="match status" value="1"/>
</dbReference>
<feature type="transmembrane region" description="Helical" evidence="9">
    <location>
        <begin position="225"/>
        <end position="245"/>
    </location>
</feature>
<dbReference type="PANTHER" id="PTHR33451:SF3">
    <property type="entry name" value="MALATE-2H(+)_NA(+)-LACTATE ANTIPORTER"/>
    <property type="match status" value="1"/>
</dbReference>
<dbReference type="RefSeq" id="WP_246616120.1">
    <property type="nucleotide sequence ID" value="NZ_BPEY01000019.1"/>
</dbReference>
<evidence type="ECO:0000313" key="11">
    <source>
        <dbReference type="EMBL" id="GIU44095.1"/>
    </source>
</evidence>
<evidence type="ECO:0000256" key="9">
    <source>
        <dbReference type="SAM" id="Phobius"/>
    </source>
</evidence>
<feature type="transmembrane region" description="Helical" evidence="9">
    <location>
        <begin position="291"/>
        <end position="310"/>
    </location>
</feature>
<evidence type="ECO:0000256" key="1">
    <source>
        <dbReference type="ARBA" id="ARBA00004651"/>
    </source>
</evidence>
<dbReference type="PANTHER" id="PTHR33451">
    <property type="entry name" value="MALATE-2H(+)/NA(+)-LACTATE ANTIPORTER"/>
    <property type="match status" value="1"/>
</dbReference>
<evidence type="ECO:0000256" key="4">
    <source>
        <dbReference type="ARBA" id="ARBA00022475"/>
    </source>
</evidence>
<evidence type="ECO:0000256" key="6">
    <source>
        <dbReference type="ARBA" id="ARBA00022989"/>
    </source>
</evidence>
<keyword evidence="4" id="KW-1003">Cell membrane</keyword>
<keyword evidence="6 9" id="KW-1133">Transmembrane helix</keyword>
<feature type="transmembrane region" description="Helical" evidence="9">
    <location>
        <begin position="172"/>
        <end position="196"/>
    </location>
</feature>
<name>A0ABQ4P997_9GAMM</name>
<protein>
    <submittedName>
        <fullName evidence="11">Na+/H+ antiporter NhaC</fullName>
    </submittedName>
</protein>
<keyword evidence="7 9" id="KW-0472">Membrane</keyword>
<feature type="transmembrane region" description="Helical" evidence="9">
    <location>
        <begin position="96"/>
        <end position="122"/>
    </location>
</feature>
<feature type="transmembrane region" description="Helical" evidence="9">
    <location>
        <begin position="363"/>
        <end position="388"/>
    </location>
</feature>